<organism evidence="4 5">
    <name type="scientific">Alteromonas mediterranea 615</name>
    <dbReference type="NCBI Taxonomy" id="1300253"/>
    <lineage>
        <taxon>Bacteria</taxon>
        <taxon>Pseudomonadati</taxon>
        <taxon>Pseudomonadota</taxon>
        <taxon>Gammaproteobacteria</taxon>
        <taxon>Alteromonadales</taxon>
        <taxon>Alteromonadaceae</taxon>
        <taxon>Alteromonas/Salinimonas group</taxon>
        <taxon>Alteromonas</taxon>
    </lineage>
</organism>
<dbReference type="Gene3D" id="3.30.70.2330">
    <property type="match status" value="1"/>
</dbReference>
<dbReference type="BioCyc" id="AMAC1300253:G12YX-1506-MONOMER"/>
<dbReference type="InterPro" id="IPR014905">
    <property type="entry name" value="HIRAN"/>
</dbReference>
<keyword evidence="2" id="KW-0378">Hydrolase</keyword>
<dbReference type="Pfam" id="PF08797">
    <property type="entry name" value="HIRAN"/>
    <property type="match status" value="1"/>
</dbReference>
<dbReference type="GO" id="GO:0003676">
    <property type="term" value="F:nucleic acid binding"/>
    <property type="evidence" value="ECO:0007669"/>
    <property type="project" value="InterPro"/>
</dbReference>
<evidence type="ECO:0000256" key="2">
    <source>
        <dbReference type="ARBA" id="ARBA00022801"/>
    </source>
</evidence>
<dbReference type="AlphaFoldDB" id="S5AME5"/>
<evidence type="ECO:0000259" key="3">
    <source>
        <dbReference type="SMART" id="SM00910"/>
    </source>
</evidence>
<sequence>MGKFNSKVAGVTHKAPDGTDRQAIIAKYCRPGTPLEAIPEPENKFDENAVGLWLTAKGWFSSTRYHVGYISADISDRLSGEIQRGKEVSVIVKDVTGGGSKKFGLNVSINVD</sequence>
<dbReference type="HOGENOM" id="CLU_2140596_0_0_6"/>
<name>S5AME5_9ALTE</name>
<accession>S5AME5</accession>
<dbReference type="GO" id="GO:0016818">
    <property type="term" value="F:hydrolase activity, acting on acid anhydrides, in phosphorus-containing anhydrides"/>
    <property type="evidence" value="ECO:0007669"/>
    <property type="project" value="InterPro"/>
</dbReference>
<feature type="domain" description="HIRAN" evidence="3">
    <location>
        <begin position="1"/>
        <end position="112"/>
    </location>
</feature>
<dbReference type="Proteomes" id="UP000014909">
    <property type="component" value="Chromosome"/>
</dbReference>
<dbReference type="SMART" id="SM00910">
    <property type="entry name" value="HIRAN"/>
    <property type="match status" value="1"/>
</dbReference>
<evidence type="ECO:0000313" key="4">
    <source>
        <dbReference type="EMBL" id="AGP77893.1"/>
    </source>
</evidence>
<reference evidence="4 5" key="1">
    <citation type="journal article" date="2013" name="Genome Biol. Evol.">
        <title>Genomic Diversity of "Deep Ecotype" Alteromonas macleodii Isolates: Evidence for Pan-Mediterranean Clonal Frames.</title>
        <authorList>
            <person name="Lopez-Perez M."/>
            <person name="Gonzaga A."/>
            <person name="Rodriguez-Valera F."/>
        </authorList>
    </citation>
    <scope>NUCLEOTIDE SEQUENCE [LARGE SCALE GENOMIC DNA]</scope>
    <source>
        <strain evidence="5">'English Channel 615'</strain>
    </source>
</reference>
<gene>
    <name evidence="4" type="ORF">I633_09440</name>
</gene>
<evidence type="ECO:0000256" key="1">
    <source>
        <dbReference type="ARBA" id="ARBA00022723"/>
    </source>
</evidence>
<dbReference type="GO" id="GO:0008270">
    <property type="term" value="F:zinc ion binding"/>
    <property type="evidence" value="ECO:0007669"/>
    <property type="project" value="InterPro"/>
</dbReference>
<proteinExistence type="predicted"/>
<keyword evidence="1" id="KW-0479">Metal-binding</keyword>
<protein>
    <submittedName>
        <fullName evidence="4">HIRAN protein</fullName>
    </submittedName>
</protein>
<dbReference type="KEGG" id="amh:I633_09440"/>
<evidence type="ECO:0000313" key="5">
    <source>
        <dbReference type="Proteomes" id="UP000014909"/>
    </source>
</evidence>
<dbReference type="EMBL" id="CP004846">
    <property type="protein sequence ID" value="AGP77893.1"/>
    <property type="molecule type" value="Genomic_DNA"/>
</dbReference>